<comment type="similarity">
    <text evidence="8">Belongs to the binding-protein-dependent transport system permease family.</text>
</comment>
<feature type="domain" description="ABC transmembrane type-1" evidence="9">
    <location>
        <begin position="351"/>
        <end position="541"/>
    </location>
</feature>
<dbReference type="Proteomes" id="UP000078396">
    <property type="component" value="Unassembled WGS sequence"/>
</dbReference>
<dbReference type="PANTHER" id="PTHR43357:SF4">
    <property type="entry name" value="INNER MEMBRANE ABC TRANSPORTER PERMEASE PROTEIN YDCV"/>
    <property type="match status" value="1"/>
</dbReference>
<dbReference type="EMBL" id="LWCS01000040">
    <property type="protein sequence ID" value="OAN35129.1"/>
    <property type="molecule type" value="Genomic_DNA"/>
</dbReference>
<evidence type="ECO:0000313" key="10">
    <source>
        <dbReference type="EMBL" id="OAN35129.1"/>
    </source>
</evidence>
<feature type="transmembrane region" description="Helical" evidence="8">
    <location>
        <begin position="389"/>
        <end position="409"/>
    </location>
</feature>
<gene>
    <name evidence="10" type="ORF">A4X20_26415</name>
</gene>
<dbReference type="Pfam" id="PF00528">
    <property type="entry name" value="BPD_transp_1"/>
    <property type="match status" value="2"/>
</dbReference>
<evidence type="ECO:0000313" key="11">
    <source>
        <dbReference type="Proteomes" id="UP000078396"/>
    </source>
</evidence>
<dbReference type="InterPro" id="IPR000515">
    <property type="entry name" value="MetI-like"/>
</dbReference>
<evidence type="ECO:0000256" key="6">
    <source>
        <dbReference type="ARBA" id="ARBA00022989"/>
    </source>
</evidence>
<evidence type="ECO:0000256" key="8">
    <source>
        <dbReference type="RuleBase" id="RU363032"/>
    </source>
</evidence>
<feature type="transmembrane region" description="Helical" evidence="8">
    <location>
        <begin position="522"/>
        <end position="541"/>
    </location>
</feature>
<dbReference type="GO" id="GO:0005886">
    <property type="term" value="C:plasma membrane"/>
    <property type="evidence" value="ECO:0007669"/>
    <property type="project" value="UniProtKB-SubCell"/>
</dbReference>
<evidence type="ECO:0000256" key="5">
    <source>
        <dbReference type="ARBA" id="ARBA00022692"/>
    </source>
</evidence>
<keyword evidence="2 8" id="KW-0813">Transport</keyword>
<keyword evidence="6 8" id="KW-1133">Transmembrane helix</keyword>
<evidence type="ECO:0000256" key="2">
    <source>
        <dbReference type="ARBA" id="ARBA00022448"/>
    </source>
</evidence>
<feature type="transmembrane region" description="Helical" evidence="8">
    <location>
        <begin position="469"/>
        <end position="487"/>
    </location>
</feature>
<evidence type="ECO:0000256" key="1">
    <source>
        <dbReference type="ARBA" id="ARBA00004429"/>
    </source>
</evidence>
<dbReference type="Gene3D" id="1.10.3720.10">
    <property type="entry name" value="MetI-like"/>
    <property type="match status" value="2"/>
</dbReference>
<feature type="domain" description="ABC transmembrane type-1" evidence="9">
    <location>
        <begin position="54"/>
        <end position="262"/>
    </location>
</feature>
<comment type="caution">
    <text evidence="10">The sequence shown here is derived from an EMBL/GenBank/DDBJ whole genome shotgun (WGS) entry which is preliminary data.</text>
</comment>
<reference evidence="10 11" key="1">
    <citation type="submission" date="2016-04" db="EMBL/GenBank/DDBJ databases">
        <title>Draft Genome Sequences of Staphylococcus capitis Strain H36, S. capitis Strain H65, S. cohnii Strain H62, S. hominis Strain H69, Mycobacterium iranicum Strain H39, Plantibacter sp. Strain H53, Pseudomonas oryzihabitans Strain H72, and Microbacterium sp. Strain H83, isolated from residential settings.</title>
        <authorList>
            <person name="Lymperopoulou D."/>
            <person name="Adams R.I."/>
            <person name="Lindow S."/>
            <person name="Coil D.A."/>
            <person name="Jospin G."/>
            <person name="Eisen J.A."/>
        </authorList>
    </citation>
    <scope>NUCLEOTIDE SEQUENCE [LARGE SCALE GENOMIC DNA]</scope>
    <source>
        <strain evidence="10 11">H39</strain>
    </source>
</reference>
<name>A0A178LRT0_MYCIR</name>
<dbReference type="SUPFAM" id="SSF161098">
    <property type="entry name" value="MetI-like"/>
    <property type="match status" value="2"/>
</dbReference>
<keyword evidence="4" id="KW-0997">Cell inner membrane</keyword>
<keyword evidence="3" id="KW-1003">Cell membrane</keyword>
<evidence type="ECO:0000256" key="4">
    <source>
        <dbReference type="ARBA" id="ARBA00022519"/>
    </source>
</evidence>
<comment type="subcellular location">
    <subcellularLocation>
        <location evidence="1">Cell inner membrane</location>
        <topology evidence="1">Multi-pass membrane protein</topology>
    </subcellularLocation>
    <subcellularLocation>
        <location evidence="8">Cell membrane</location>
        <topology evidence="8">Multi-pass membrane protein</topology>
    </subcellularLocation>
</comment>
<feature type="transmembrane region" description="Helical" evidence="8">
    <location>
        <begin position="187"/>
        <end position="208"/>
    </location>
</feature>
<dbReference type="PANTHER" id="PTHR43357">
    <property type="entry name" value="INNER MEMBRANE ABC TRANSPORTER PERMEASE PROTEIN YDCV"/>
    <property type="match status" value="1"/>
</dbReference>
<feature type="transmembrane region" description="Helical" evidence="8">
    <location>
        <begin position="240"/>
        <end position="262"/>
    </location>
</feature>
<evidence type="ECO:0000256" key="3">
    <source>
        <dbReference type="ARBA" id="ARBA00022475"/>
    </source>
</evidence>
<evidence type="ECO:0000259" key="9">
    <source>
        <dbReference type="PROSITE" id="PS50928"/>
    </source>
</evidence>
<feature type="transmembrane region" description="Helical" evidence="8">
    <location>
        <begin position="415"/>
        <end position="433"/>
    </location>
</feature>
<feature type="transmembrane region" description="Helical" evidence="8">
    <location>
        <begin position="355"/>
        <end position="377"/>
    </location>
</feature>
<keyword evidence="7 8" id="KW-0472">Membrane</keyword>
<accession>A0A178LRT0</accession>
<feature type="transmembrane region" description="Helical" evidence="8">
    <location>
        <begin position="215"/>
        <end position="234"/>
    </location>
</feature>
<dbReference type="CDD" id="cd06261">
    <property type="entry name" value="TM_PBP2"/>
    <property type="match status" value="2"/>
</dbReference>
<keyword evidence="5 8" id="KW-0812">Transmembrane</keyword>
<feature type="transmembrane region" description="Helical" evidence="8">
    <location>
        <begin position="58"/>
        <end position="78"/>
    </location>
</feature>
<protein>
    <recommendedName>
        <fullName evidence="9">ABC transmembrane type-1 domain-containing protein</fullName>
    </recommendedName>
</protein>
<organism evidence="10 11">
    <name type="scientific">Mycolicibacterium iranicum</name>
    <name type="common">Mycobacterium iranicum</name>
    <dbReference type="NCBI Taxonomy" id="912594"/>
    <lineage>
        <taxon>Bacteria</taxon>
        <taxon>Bacillati</taxon>
        <taxon>Actinomycetota</taxon>
        <taxon>Actinomycetes</taxon>
        <taxon>Mycobacteriales</taxon>
        <taxon>Mycobacteriaceae</taxon>
        <taxon>Mycolicibacterium</taxon>
    </lineage>
</organism>
<dbReference type="GO" id="GO:0055085">
    <property type="term" value="P:transmembrane transport"/>
    <property type="evidence" value="ECO:0007669"/>
    <property type="project" value="InterPro"/>
</dbReference>
<dbReference type="PROSITE" id="PS50928">
    <property type="entry name" value="ABC_TM1"/>
    <property type="match status" value="2"/>
</dbReference>
<sequence length="551" mass="58942">MGWLCGAALVAFLLVPLIYLVWNSFSPGILAADTSRTLENYREVFGSSNLWPLVRNSLLYGVGVCIIAVTIGGSLAWVGERTNAPLRGWLLPIGLMPLAIPGVLFTLSGVLMFSPDTGLINQFVASFTPLDGLINIYSMPGMIVLEGAQASPLAYLMVAGYLRSVDSSLEEAARVAGAGVRRTLRRITAPLGAPTLLGVLLLIFVRTIESFETPALIGIPARIPVFTSLIYLAIRDSPPNFALASAYSVLLVAITSIGIFLYGRVLKRSGQYATITGKGSAVTRLDLGPWRWAVTLGVLLYALAVVVMPVLVLVWSSLLPSFETPSAAALDRLSFGNYENVIARPDFQNAVSNTAVLAITSALIVSVIALAIAWITVRSKMKAAWVVDTVASVPLVVPGIVMGMAFLSMALNVPFPLYGTMLILILLHVTRFLPYGVRTATAGLAQVDVELEEAGAMAGAGWLRRMRKIALPLVLPTLFGGFLYAALLSVRELAGSIMVYTVDTRLFSILIFDYWQNGELGLLSAASVLVVIVLMAFVYLMKRLGVLGSGS</sequence>
<dbReference type="AlphaFoldDB" id="A0A178LRT0"/>
<feature type="transmembrane region" description="Helical" evidence="8">
    <location>
        <begin position="90"/>
        <end position="113"/>
    </location>
</feature>
<feature type="transmembrane region" description="Helical" evidence="8">
    <location>
        <begin position="292"/>
        <end position="315"/>
    </location>
</feature>
<dbReference type="InterPro" id="IPR035906">
    <property type="entry name" value="MetI-like_sf"/>
</dbReference>
<evidence type="ECO:0000256" key="7">
    <source>
        <dbReference type="ARBA" id="ARBA00023136"/>
    </source>
</evidence>
<proteinExistence type="inferred from homology"/>